<sequence length="35" mass="3534">MIVYVVAVLVSVGVPDIRPVEALKVKGAGGVGEIV</sequence>
<accession>A0A6J6N173</accession>
<proteinExistence type="predicted"/>
<protein>
    <submittedName>
        <fullName evidence="1">Unannotated protein</fullName>
    </submittedName>
</protein>
<dbReference type="AlphaFoldDB" id="A0A6J6N173"/>
<evidence type="ECO:0000313" key="1">
    <source>
        <dbReference type="EMBL" id="CAB4679877.1"/>
    </source>
</evidence>
<organism evidence="1">
    <name type="scientific">freshwater metagenome</name>
    <dbReference type="NCBI Taxonomy" id="449393"/>
    <lineage>
        <taxon>unclassified sequences</taxon>
        <taxon>metagenomes</taxon>
        <taxon>ecological metagenomes</taxon>
    </lineage>
</organism>
<dbReference type="EMBL" id="CAEZXI010000019">
    <property type="protein sequence ID" value="CAB4679877.1"/>
    <property type="molecule type" value="Genomic_DNA"/>
</dbReference>
<reference evidence="1" key="1">
    <citation type="submission" date="2020-05" db="EMBL/GenBank/DDBJ databases">
        <authorList>
            <person name="Chiriac C."/>
            <person name="Salcher M."/>
            <person name="Ghai R."/>
            <person name="Kavagutti S V."/>
        </authorList>
    </citation>
    <scope>NUCLEOTIDE SEQUENCE</scope>
</reference>
<gene>
    <name evidence="1" type="ORF">UFOPK2362_00313</name>
</gene>
<name>A0A6J6N173_9ZZZZ</name>